<feature type="compositionally biased region" description="Basic and acidic residues" evidence="1">
    <location>
        <begin position="47"/>
        <end position="65"/>
    </location>
</feature>
<dbReference type="EMBL" id="CADCTV010000299">
    <property type="protein sequence ID" value="CAA9315154.1"/>
    <property type="molecule type" value="Genomic_DNA"/>
</dbReference>
<proteinExistence type="predicted"/>
<keyword evidence="2" id="KW-0687">Ribonucleoprotein</keyword>
<feature type="region of interest" description="Disordered" evidence="1">
    <location>
        <begin position="1"/>
        <end position="148"/>
    </location>
</feature>
<dbReference type="AlphaFoldDB" id="A0A6J4KU16"/>
<sequence length="148" mass="15866">AGDSSGPSRKPGRGGRRRRRAPRLCPQLPDPQGAGVRGHQGQRAPHRGREGRPDPPRGRDADRGAPARFGHRGCVAHLPRPRGPGRQAVRLHHVGRHRRQAGRAGGSDRPPHHRAGRAHQVAGRHQRPRAPAPAGSPGDQGVGDRRGL</sequence>
<name>A0A6J4KU16_9BACT</name>
<protein>
    <submittedName>
        <fullName evidence="2">LSU ribosomal protein L9p</fullName>
    </submittedName>
</protein>
<feature type="non-terminal residue" evidence="2">
    <location>
        <position position="1"/>
    </location>
</feature>
<keyword evidence="2" id="KW-0689">Ribosomal protein</keyword>
<accession>A0A6J4KU16</accession>
<feature type="compositionally biased region" description="Basic residues" evidence="1">
    <location>
        <begin position="89"/>
        <end position="101"/>
    </location>
</feature>
<organism evidence="2">
    <name type="scientific">uncultured Gemmatimonadota bacterium</name>
    <dbReference type="NCBI Taxonomy" id="203437"/>
    <lineage>
        <taxon>Bacteria</taxon>
        <taxon>Pseudomonadati</taxon>
        <taxon>Gemmatimonadota</taxon>
        <taxon>environmental samples</taxon>
    </lineage>
</organism>
<dbReference type="GO" id="GO:0005840">
    <property type="term" value="C:ribosome"/>
    <property type="evidence" value="ECO:0007669"/>
    <property type="project" value="UniProtKB-KW"/>
</dbReference>
<feature type="compositionally biased region" description="Basic residues" evidence="1">
    <location>
        <begin position="111"/>
        <end position="128"/>
    </location>
</feature>
<gene>
    <name evidence="2" type="ORF">AVDCRST_MAG89-1358</name>
</gene>
<reference evidence="2" key="1">
    <citation type="submission" date="2020-02" db="EMBL/GenBank/DDBJ databases">
        <authorList>
            <person name="Meier V. D."/>
        </authorList>
    </citation>
    <scope>NUCLEOTIDE SEQUENCE</scope>
    <source>
        <strain evidence="2">AVDCRST_MAG89</strain>
    </source>
</reference>
<evidence type="ECO:0000256" key="1">
    <source>
        <dbReference type="SAM" id="MobiDB-lite"/>
    </source>
</evidence>
<feature type="non-terminal residue" evidence="2">
    <location>
        <position position="148"/>
    </location>
</feature>
<evidence type="ECO:0000313" key="2">
    <source>
        <dbReference type="EMBL" id="CAA9315154.1"/>
    </source>
</evidence>
<feature type="compositionally biased region" description="Basic residues" evidence="1">
    <location>
        <begin position="10"/>
        <end position="22"/>
    </location>
</feature>